<keyword evidence="3" id="KW-1185">Reference proteome</keyword>
<feature type="compositionally biased region" description="Low complexity" evidence="1">
    <location>
        <begin position="213"/>
        <end position="228"/>
    </location>
</feature>
<feature type="compositionally biased region" description="Low complexity" evidence="1">
    <location>
        <begin position="437"/>
        <end position="446"/>
    </location>
</feature>
<accession>A0A0L0T803</accession>
<reference evidence="2 3" key="1">
    <citation type="submission" date="2009-11" db="EMBL/GenBank/DDBJ databases">
        <title>Annotation of Allomyces macrogynus ATCC 38327.</title>
        <authorList>
            <consortium name="The Broad Institute Genome Sequencing Platform"/>
            <person name="Russ C."/>
            <person name="Cuomo C."/>
            <person name="Burger G."/>
            <person name="Gray M.W."/>
            <person name="Holland P.W.H."/>
            <person name="King N."/>
            <person name="Lang F.B.F."/>
            <person name="Roger A.J."/>
            <person name="Ruiz-Trillo I."/>
            <person name="Young S.K."/>
            <person name="Zeng Q."/>
            <person name="Gargeya S."/>
            <person name="Fitzgerald M."/>
            <person name="Haas B."/>
            <person name="Abouelleil A."/>
            <person name="Alvarado L."/>
            <person name="Arachchi H.M."/>
            <person name="Berlin A."/>
            <person name="Chapman S.B."/>
            <person name="Gearin G."/>
            <person name="Goldberg J."/>
            <person name="Griggs A."/>
            <person name="Gujja S."/>
            <person name="Hansen M."/>
            <person name="Heiman D."/>
            <person name="Howarth C."/>
            <person name="Larimer J."/>
            <person name="Lui A."/>
            <person name="MacDonald P.J.P."/>
            <person name="McCowen C."/>
            <person name="Montmayeur A."/>
            <person name="Murphy C."/>
            <person name="Neiman D."/>
            <person name="Pearson M."/>
            <person name="Priest M."/>
            <person name="Roberts A."/>
            <person name="Saif S."/>
            <person name="Shea T."/>
            <person name="Sisk P."/>
            <person name="Stolte C."/>
            <person name="Sykes S."/>
            <person name="Wortman J."/>
            <person name="Nusbaum C."/>
            <person name="Birren B."/>
        </authorList>
    </citation>
    <scope>NUCLEOTIDE SEQUENCE [LARGE SCALE GENOMIC DNA]</scope>
    <source>
        <strain evidence="2 3">ATCC 38327</strain>
    </source>
</reference>
<sequence>MTSPPPPPHCPVNARAVRVLVCQETPTKARVPLLDSHVADHTAPNHPHHAKRRLTSPALDLLAPMMFGAMPLSHKGKSFKLHPIRLAGASSTTSSSSSTAAAPLATTPPNTSSSIAPGTATSTHAVDAHAADALLFTCLFAVSLHDIESYLLHATQANGNDPRTSVQTWHAAPAPTSTPRPPVAVTAALSRDVLSTSLTHSTTVPPAHTRSLSSASTSTTSSASDASDPPANARLMTTLPSRTPTSTSAPTPSAAAAAAAALDQRKLAARRLARSTYAVAVVVPAECPAVRDFMIRHFTVWESLLDELQALVGAAIRECFSEAVRTASAEQDGAIPALDSTRLPAGSSAPSPATSTTTTTPIPMPRNGSNGTSNNSSGRASPVPSALARSSTVGSLPGASAAAAAAAATAAAAAAATTPSSPKPPLRRLFSMGLPMPTSSSPASSTVPRDAVSRILPGTSPLASSPVGTSSLLRRPPSTVSLASSTASTPASPVLSASPQSPLLGRASTRTSYKIGSLRRPAGRTATHGRVPRDPTDSTTAGATSAATNSPSAHAASDTGESPVEYGFEHDRPAKPDAVIHLVVVLTPTFVELDVVRVVVDRRGVRAGEPNDPHNAKAYVGRLEEYKGKTLTGPMHLEPEVPAAAEEKKDVVEEAKVEA</sequence>
<name>A0A0L0T803_ALLM3</name>
<evidence type="ECO:0000313" key="2">
    <source>
        <dbReference type="EMBL" id="KNE70689.1"/>
    </source>
</evidence>
<dbReference type="EMBL" id="GG745367">
    <property type="protein sequence ID" value="KNE70689.1"/>
    <property type="molecule type" value="Genomic_DNA"/>
</dbReference>
<feature type="compositionally biased region" description="Low complexity" evidence="1">
    <location>
        <begin position="476"/>
        <end position="499"/>
    </location>
</feature>
<feature type="compositionally biased region" description="Polar residues" evidence="1">
    <location>
        <begin position="461"/>
        <end position="472"/>
    </location>
</feature>
<reference evidence="3" key="2">
    <citation type="submission" date="2009-11" db="EMBL/GenBank/DDBJ databases">
        <title>The Genome Sequence of Allomyces macrogynus strain ATCC 38327.</title>
        <authorList>
            <consortium name="The Broad Institute Genome Sequencing Platform"/>
            <person name="Russ C."/>
            <person name="Cuomo C."/>
            <person name="Shea T."/>
            <person name="Young S.K."/>
            <person name="Zeng Q."/>
            <person name="Koehrsen M."/>
            <person name="Haas B."/>
            <person name="Borodovsky M."/>
            <person name="Guigo R."/>
            <person name="Alvarado L."/>
            <person name="Berlin A."/>
            <person name="Borenstein D."/>
            <person name="Chen Z."/>
            <person name="Engels R."/>
            <person name="Freedman E."/>
            <person name="Gellesch M."/>
            <person name="Goldberg J."/>
            <person name="Griggs A."/>
            <person name="Gujja S."/>
            <person name="Heiman D."/>
            <person name="Hepburn T."/>
            <person name="Howarth C."/>
            <person name="Jen D."/>
            <person name="Larson L."/>
            <person name="Lewis B."/>
            <person name="Mehta T."/>
            <person name="Park D."/>
            <person name="Pearson M."/>
            <person name="Roberts A."/>
            <person name="Saif S."/>
            <person name="Shenoy N."/>
            <person name="Sisk P."/>
            <person name="Stolte C."/>
            <person name="Sykes S."/>
            <person name="Walk T."/>
            <person name="White J."/>
            <person name="Yandava C."/>
            <person name="Burger G."/>
            <person name="Gray M.W."/>
            <person name="Holland P.W.H."/>
            <person name="King N."/>
            <person name="Lang F.B.F."/>
            <person name="Roger A.J."/>
            <person name="Ruiz-Trillo I."/>
            <person name="Lander E."/>
            <person name="Nusbaum C."/>
        </authorList>
    </citation>
    <scope>NUCLEOTIDE SEQUENCE [LARGE SCALE GENOMIC DNA]</scope>
    <source>
        <strain evidence="3">ATCC 38327</strain>
    </source>
</reference>
<feature type="region of interest" description="Disordered" evidence="1">
    <location>
        <begin position="89"/>
        <end position="119"/>
    </location>
</feature>
<dbReference type="VEuPathDB" id="FungiDB:AMAG_15446"/>
<feature type="region of interest" description="Disordered" evidence="1">
    <location>
        <begin position="160"/>
        <end position="182"/>
    </location>
</feature>
<feature type="region of interest" description="Disordered" evidence="1">
    <location>
        <begin position="415"/>
        <end position="570"/>
    </location>
</feature>
<feature type="compositionally biased region" description="Low complexity" evidence="1">
    <location>
        <begin position="237"/>
        <end position="251"/>
    </location>
</feature>
<gene>
    <name evidence="2" type="ORF">AMAG_15446</name>
</gene>
<evidence type="ECO:0000256" key="1">
    <source>
        <dbReference type="SAM" id="MobiDB-lite"/>
    </source>
</evidence>
<feature type="compositionally biased region" description="Low complexity" evidence="1">
    <location>
        <begin position="344"/>
        <end position="378"/>
    </location>
</feature>
<dbReference type="OrthoDB" id="5597565at2759"/>
<dbReference type="Proteomes" id="UP000054350">
    <property type="component" value="Unassembled WGS sequence"/>
</dbReference>
<evidence type="ECO:0000313" key="3">
    <source>
        <dbReference type="Proteomes" id="UP000054350"/>
    </source>
</evidence>
<proteinExistence type="predicted"/>
<dbReference type="OMA" id="YIMGIND"/>
<organism evidence="2 3">
    <name type="scientific">Allomyces macrogynus (strain ATCC 38327)</name>
    <name type="common">Allomyces javanicus var. macrogynus</name>
    <dbReference type="NCBI Taxonomy" id="578462"/>
    <lineage>
        <taxon>Eukaryota</taxon>
        <taxon>Fungi</taxon>
        <taxon>Fungi incertae sedis</taxon>
        <taxon>Blastocladiomycota</taxon>
        <taxon>Blastocladiomycetes</taxon>
        <taxon>Blastocladiales</taxon>
        <taxon>Blastocladiaceae</taxon>
        <taxon>Allomyces</taxon>
    </lineage>
</organism>
<feature type="region of interest" description="Disordered" evidence="1">
    <location>
        <begin position="198"/>
        <end position="251"/>
    </location>
</feature>
<dbReference type="AlphaFoldDB" id="A0A0L0T803"/>
<dbReference type="STRING" id="578462.A0A0L0T803"/>
<feature type="compositionally biased region" description="Low complexity" evidence="1">
    <location>
        <begin position="537"/>
        <end position="557"/>
    </location>
</feature>
<protein>
    <submittedName>
        <fullName evidence="2">Uncharacterized protein</fullName>
    </submittedName>
</protein>
<feature type="region of interest" description="Disordered" evidence="1">
    <location>
        <begin position="338"/>
        <end position="393"/>
    </location>
</feature>
<feature type="region of interest" description="Disordered" evidence="1">
    <location>
        <begin position="630"/>
        <end position="649"/>
    </location>
</feature>